<dbReference type="InterPro" id="IPR057776">
    <property type="entry name" value="UTP23_sensor"/>
</dbReference>
<feature type="domain" description="UTP23 sensor motif region" evidence="3">
    <location>
        <begin position="300"/>
        <end position="318"/>
    </location>
</feature>
<dbReference type="PANTHER" id="PTHR12416">
    <property type="entry name" value="RRNA-PROCESSING PROTEIN UTP23 HOMOLOG"/>
    <property type="match status" value="1"/>
</dbReference>
<dbReference type="Pfam" id="PF24779">
    <property type="entry name" value="UTP23_sensor"/>
    <property type="match status" value="1"/>
</dbReference>
<reference evidence="4" key="1">
    <citation type="submission" date="2022-11" db="EMBL/GenBank/DDBJ databases">
        <title>Centuries of genome instability and evolution in soft-shell clam transmissible cancer (bioRxiv).</title>
        <authorList>
            <person name="Hart S.F.M."/>
            <person name="Yonemitsu M.A."/>
            <person name="Giersch R.M."/>
            <person name="Beal B.F."/>
            <person name="Arriagada G."/>
            <person name="Davis B.W."/>
            <person name="Ostrander E.A."/>
            <person name="Goff S.P."/>
            <person name="Metzger M.J."/>
        </authorList>
    </citation>
    <scope>NUCLEOTIDE SEQUENCE</scope>
    <source>
        <strain evidence="4">MELC-2E11</strain>
        <tissue evidence="4">Siphon/mantle</tissue>
    </source>
</reference>
<protein>
    <submittedName>
        <fullName evidence="4">UTP23-like protein</fullName>
    </submittedName>
</protein>
<gene>
    <name evidence="4" type="ORF">MAR_037812</name>
</gene>
<dbReference type="Proteomes" id="UP001164746">
    <property type="component" value="Chromosome 13"/>
</dbReference>
<keyword evidence="5" id="KW-1185">Reference proteome</keyword>
<evidence type="ECO:0000259" key="3">
    <source>
        <dbReference type="Pfam" id="PF24779"/>
    </source>
</evidence>
<evidence type="ECO:0000256" key="2">
    <source>
        <dbReference type="SAM" id="MobiDB-lite"/>
    </source>
</evidence>
<feature type="region of interest" description="Disordered" evidence="2">
    <location>
        <begin position="299"/>
        <end position="336"/>
    </location>
</feature>
<accession>A0ABY7FTL0</accession>
<dbReference type="InterPro" id="IPR006984">
    <property type="entry name" value="Fcf1/UTP23"/>
</dbReference>
<evidence type="ECO:0000313" key="5">
    <source>
        <dbReference type="Proteomes" id="UP001164746"/>
    </source>
</evidence>
<keyword evidence="1" id="KW-0539">Nucleus</keyword>
<name>A0ABY7FTL0_MYAAR</name>
<evidence type="ECO:0000256" key="1">
    <source>
        <dbReference type="ARBA" id="ARBA00023242"/>
    </source>
</evidence>
<evidence type="ECO:0000313" key="4">
    <source>
        <dbReference type="EMBL" id="WAR24143.1"/>
    </source>
</evidence>
<proteinExistence type="predicted"/>
<dbReference type="Gene3D" id="3.40.50.1010">
    <property type="entry name" value="5'-nuclease"/>
    <property type="match status" value="1"/>
</dbReference>
<dbReference type="EMBL" id="CP111024">
    <property type="protein sequence ID" value="WAR24143.1"/>
    <property type="molecule type" value="Genomic_DNA"/>
</dbReference>
<sequence>MAELAVTSTNSQAITIGLPQEPVVIITSTGTHIVPVIHVERTQLKRLSSIVFSPAPLFNAWKASGMCRAGRRGTRVCRMLFEGILEGGIHIPGLGKSQEFQLVMVGEDQKSGTVDHQTQVDAISYKTLCPQHSIRSSSQVYQKLTMKGKRQKNRKKSLLFYKNFFNYHPPYSVLIDGTFCKAALSFKINIRDQLPKYLDAEVKYYTTGCTLLYGPLKVLQQFEVFRCCHDPPRPATHCIAAVMRRNKHKFFIATQSPAEMSKTVAHDKLDKNLAPSEYAMERIKELKRETFGEVEESVVKKKKKTKGINPLACKKKKKRTAEEMNELKKKKKQKKK</sequence>
<feature type="non-terminal residue" evidence="4">
    <location>
        <position position="336"/>
    </location>
</feature>
<organism evidence="4 5">
    <name type="scientific">Mya arenaria</name>
    <name type="common">Soft-shell clam</name>
    <dbReference type="NCBI Taxonomy" id="6604"/>
    <lineage>
        <taxon>Eukaryota</taxon>
        <taxon>Metazoa</taxon>
        <taxon>Spiralia</taxon>
        <taxon>Lophotrochozoa</taxon>
        <taxon>Mollusca</taxon>
        <taxon>Bivalvia</taxon>
        <taxon>Autobranchia</taxon>
        <taxon>Heteroconchia</taxon>
        <taxon>Euheterodonta</taxon>
        <taxon>Imparidentia</taxon>
        <taxon>Neoheterodontei</taxon>
        <taxon>Myida</taxon>
        <taxon>Myoidea</taxon>
        <taxon>Myidae</taxon>
        <taxon>Mya</taxon>
    </lineage>
</organism>
<dbReference type="Pfam" id="PF04900">
    <property type="entry name" value="Fcf1"/>
    <property type="match status" value="1"/>
</dbReference>